<dbReference type="InterPro" id="IPR001650">
    <property type="entry name" value="Helicase_C-like"/>
</dbReference>
<keyword evidence="7" id="KW-1185">Reference proteome</keyword>
<dbReference type="PROSITE" id="PS51194">
    <property type="entry name" value="HELICASE_CTER"/>
    <property type="match status" value="1"/>
</dbReference>
<name>A0A0G2Y8P7_9VIRU</name>
<evidence type="ECO:0000259" key="4">
    <source>
        <dbReference type="PROSITE" id="PS51192"/>
    </source>
</evidence>
<dbReference type="InterPro" id="IPR014001">
    <property type="entry name" value="Helicase_ATP-bd"/>
</dbReference>
<dbReference type="Proteomes" id="UP000240461">
    <property type="component" value="Segment"/>
</dbReference>
<dbReference type="Gene3D" id="3.40.50.300">
    <property type="entry name" value="P-loop containing nucleotide triphosphate hydrolases"/>
    <property type="match status" value="2"/>
</dbReference>
<evidence type="ECO:0000259" key="5">
    <source>
        <dbReference type="PROSITE" id="PS51194"/>
    </source>
</evidence>
<dbReference type="EMBL" id="KM982402">
    <property type="protein sequence ID" value="AKI80192.1"/>
    <property type="molecule type" value="Genomic_DNA"/>
</dbReference>
<dbReference type="InterPro" id="IPR027417">
    <property type="entry name" value="P-loop_NTPase"/>
</dbReference>
<accession>A0A0G2Y8P7</accession>
<dbReference type="GO" id="GO:0016787">
    <property type="term" value="F:hydrolase activity"/>
    <property type="evidence" value="ECO:0007669"/>
    <property type="project" value="UniProtKB-KW"/>
</dbReference>
<dbReference type="SUPFAM" id="SSF52540">
    <property type="entry name" value="P-loop containing nucleoside triphosphate hydrolases"/>
    <property type="match status" value="2"/>
</dbReference>
<keyword evidence="3" id="KW-0067">ATP-binding</keyword>
<evidence type="ECO:0000313" key="6">
    <source>
        <dbReference type="EMBL" id="AKI80192.1"/>
    </source>
</evidence>
<evidence type="ECO:0000256" key="3">
    <source>
        <dbReference type="ARBA" id="ARBA00022840"/>
    </source>
</evidence>
<dbReference type="PANTHER" id="PTHR24031">
    <property type="entry name" value="RNA HELICASE"/>
    <property type="match status" value="1"/>
</dbReference>
<feature type="domain" description="Helicase ATP-binding" evidence="4">
    <location>
        <begin position="125"/>
        <end position="338"/>
    </location>
</feature>
<dbReference type="SMART" id="SM00487">
    <property type="entry name" value="DEXDc"/>
    <property type="match status" value="1"/>
</dbReference>
<dbReference type="GO" id="GO:0005524">
    <property type="term" value="F:ATP binding"/>
    <property type="evidence" value="ECO:0007669"/>
    <property type="project" value="UniProtKB-KW"/>
</dbReference>
<keyword evidence="2" id="KW-0378">Hydrolase</keyword>
<keyword evidence="6" id="KW-0396">Initiation factor</keyword>
<dbReference type="Pfam" id="PF00270">
    <property type="entry name" value="DEAD"/>
    <property type="match status" value="1"/>
</dbReference>
<dbReference type="PROSITE" id="PS51192">
    <property type="entry name" value="HELICASE_ATP_BIND_1"/>
    <property type="match status" value="1"/>
</dbReference>
<keyword evidence="6" id="KW-0648">Protein biosynthesis</keyword>
<dbReference type="GO" id="GO:0003676">
    <property type="term" value="F:nucleic acid binding"/>
    <property type="evidence" value="ECO:0007669"/>
    <property type="project" value="InterPro"/>
</dbReference>
<protein>
    <submittedName>
        <fullName evidence="6">Translation initiation factor 4a/cold-shock DEAD-box protein a</fullName>
    </submittedName>
</protein>
<dbReference type="InterPro" id="IPR011545">
    <property type="entry name" value="DEAD/DEAH_box_helicase_dom"/>
</dbReference>
<dbReference type="KEGG" id="vg:80513990"/>
<reference evidence="6 7" key="1">
    <citation type="submission" date="2014-10" db="EMBL/GenBank/DDBJ databases">
        <title>Pan-genome analysis of Brazilian lineage A amoebal mimiviruses.</title>
        <authorList>
            <person name="Assis F.L."/>
            <person name="Abrahao J.S."/>
            <person name="Kroon E.G."/>
            <person name="Dornas F.P."/>
            <person name="Andrade K.R."/>
            <person name="Borato P.V.M."/>
            <person name="Pilotto M.R."/>
            <person name="Benamar S."/>
            <person name="LaScola B."/>
            <person name="Colson P."/>
        </authorList>
    </citation>
    <scope>NUCLEOTIDE SEQUENCE [LARGE SCALE GENOMIC DNA]</scope>
    <source>
        <strain evidence="6 7">Kroon</strain>
    </source>
</reference>
<feature type="domain" description="Helicase C-terminal" evidence="5">
    <location>
        <begin position="373"/>
        <end position="524"/>
    </location>
</feature>
<keyword evidence="1" id="KW-0547">Nucleotide-binding</keyword>
<evidence type="ECO:0000313" key="7">
    <source>
        <dbReference type="Proteomes" id="UP000240461"/>
    </source>
</evidence>
<proteinExistence type="predicted"/>
<evidence type="ECO:0000256" key="2">
    <source>
        <dbReference type="ARBA" id="ARBA00022801"/>
    </source>
</evidence>
<dbReference type="CDD" id="cd18787">
    <property type="entry name" value="SF2_C_DEAD"/>
    <property type="match status" value="1"/>
</dbReference>
<sequence>MNSDQENINSYNFESIKIGDYKCNVNRIPGDNLFLLSNFNDAEPKYDEKNGVYLEFNYKKIGESKTMRLNDGATSTVLIEGARNMNANEYFPRFVEKKKSFVEHLIRKTFAKGYESPSEIQALVVPELIQRKDTLIQFKSGTGKTHAFLFGCLWGFDPDDDVLQYIFITSSHEVATQIYEQAVFLLPETSKIALCIGQKKNPNSFGNSGFKTPIGTSSLNHKPKSIKEEREEIRQAQIIICTMGRFYDILCNKGWITTTRYLKAICVDEFDNIVASKTKQRSSTVMNTEDQMAEIIQKIESESPKNSENGAQRVFFSATVSPYAIKIANSYFRKYSPIIGEPFIVLLDSEDYTLEGIRQYYVQCSNYFEKKEIILDLLKQCRIAQAIIFANRIETANEIKKLLDEQEVPISSAVFHGDLPAVTRKNIHKDFVENKIRLLISTDLTSRGLDVQGINVVFNFDMPDTLETYIHRVGRSGRYGRKGVSISLILVNQNKNEMEKVEQIDNCSKQSKMSQLPGDLSTLL</sequence>
<dbReference type="SMART" id="SM00490">
    <property type="entry name" value="HELICc"/>
    <property type="match status" value="1"/>
</dbReference>
<evidence type="ECO:0000256" key="1">
    <source>
        <dbReference type="ARBA" id="ARBA00022741"/>
    </source>
</evidence>
<organism evidence="6 7">
    <name type="scientific">Acanthamoeba polyphaga mimivirus Kroon</name>
    <dbReference type="NCBI Taxonomy" id="3069720"/>
    <lineage>
        <taxon>Viruses</taxon>
        <taxon>Varidnaviria</taxon>
        <taxon>Bamfordvirae</taxon>
        <taxon>Nucleocytoviricota</taxon>
        <taxon>Megaviricetes</taxon>
        <taxon>Imitervirales</taxon>
        <taxon>Mimiviridae</taxon>
        <taxon>Megamimivirinae</taxon>
        <taxon>Mimivirus</taxon>
        <taxon>Mimivirus lagoaense</taxon>
    </lineage>
</organism>
<dbReference type="Pfam" id="PF00271">
    <property type="entry name" value="Helicase_C"/>
    <property type="match status" value="1"/>
</dbReference>